<gene>
    <name evidence="1" type="ORF">C7N83_05940</name>
</gene>
<keyword evidence="2" id="KW-1185">Reference proteome</keyword>
<dbReference type="Proteomes" id="UP000241868">
    <property type="component" value="Unassembled WGS sequence"/>
</dbReference>
<dbReference type="AlphaFoldDB" id="A0A2P7U0I0"/>
<protein>
    <submittedName>
        <fullName evidence="1">Uncharacterized protein</fullName>
    </submittedName>
</protein>
<sequence>MFQQAEAAYNRLEMAKYKISEQCGLGWRSRSQKPLKETFGEEGVACLERHGLKRNSLSEDTRITW</sequence>
<evidence type="ECO:0000313" key="2">
    <source>
        <dbReference type="Proteomes" id="UP000241868"/>
    </source>
</evidence>
<reference evidence="1 2" key="1">
    <citation type="submission" date="2018-03" db="EMBL/GenBank/DDBJ databases">
        <title>Neisseria weixii sp. nov., isolated from the intestinal contents of Tibetan Plateau pika (Ochotona curzoniae) in Yushu, Qinghai Province, China.</title>
        <authorList>
            <person name="Gui Z."/>
        </authorList>
    </citation>
    <scope>NUCLEOTIDE SEQUENCE [LARGE SCALE GENOMIC DNA]</scope>
    <source>
        <strain evidence="1 2">ATCC 51483</strain>
    </source>
</reference>
<name>A0A2P7U0I0_9NEIS</name>
<accession>A0A2P7U0I0</accession>
<proteinExistence type="predicted"/>
<evidence type="ECO:0000313" key="1">
    <source>
        <dbReference type="EMBL" id="PSJ80482.1"/>
    </source>
</evidence>
<comment type="caution">
    <text evidence="1">The sequence shown here is derived from an EMBL/GenBank/DDBJ whole genome shotgun (WGS) entry which is preliminary data.</text>
</comment>
<dbReference type="EMBL" id="PXYY01000028">
    <property type="protein sequence ID" value="PSJ80482.1"/>
    <property type="molecule type" value="Genomic_DNA"/>
</dbReference>
<organism evidence="1 2">
    <name type="scientific">Neisseria iguanae</name>
    <dbReference type="NCBI Taxonomy" id="90242"/>
    <lineage>
        <taxon>Bacteria</taxon>
        <taxon>Pseudomonadati</taxon>
        <taxon>Pseudomonadota</taxon>
        <taxon>Betaproteobacteria</taxon>
        <taxon>Neisseriales</taxon>
        <taxon>Neisseriaceae</taxon>
        <taxon>Neisseria</taxon>
    </lineage>
</organism>